<accession>A0A8K0KGF3</accession>
<proteinExistence type="predicted"/>
<comment type="caution">
    <text evidence="1">The sequence shown here is derived from an EMBL/GenBank/DDBJ whole genome shotgun (WGS) entry which is preliminary data.</text>
</comment>
<organism evidence="1 2">
    <name type="scientific">Ladona fulva</name>
    <name type="common">Scarce chaser dragonfly</name>
    <name type="synonym">Libellula fulva</name>
    <dbReference type="NCBI Taxonomy" id="123851"/>
    <lineage>
        <taxon>Eukaryota</taxon>
        <taxon>Metazoa</taxon>
        <taxon>Ecdysozoa</taxon>
        <taxon>Arthropoda</taxon>
        <taxon>Hexapoda</taxon>
        <taxon>Insecta</taxon>
        <taxon>Pterygota</taxon>
        <taxon>Palaeoptera</taxon>
        <taxon>Odonata</taxon>
        <taxon>Epiprocta</taxon>
        <taxon>Anisoptera</taxon>
        <taxon>Libelluloidea</taxon>
        <taxon>Libellulidae</taxon>
        <taxon>Ladona</taxon>
    </lineage>
</organism>
<evidence type="ECO:0000313" key="2">
    <source>
        <dbReference type="Proteomes" id="UP000792457"/>
    </source>
</evidence>
<dbReference type="Proteomes" id="UP000792457">
    <property type="component" value="Unassembled WGS sequence"/>
</dbReference>
<keyword evidence="2" id="KW-1185">Reference proteome</keyword>
<sequence>MACPSPKAAIYLKDFKDELIEMQREGIQHHGKRYRVEVSAVVLTPAYSFATQAAAHTAYYSSRKCVTKGEYEISNVAFNEFNVVLQTNESFHNQDQKEHHRDHSPFEDIPGIDIVRHFPYDYMYLACLGPLLVCLQSSVCSPSYAKSWNPLEFTSQCKPRTLRELRRWKATEFKQLLLYTGPCVLKKTVSHDVFLHFLTFNFAMRCFVENFQNLYGKRSVSHNVHALIHLFDNVLHYGPLEKISCFKFEGKLQHLKRMIRKKTALRS</sequence>
<dbReference type="PANTHER" id="PTHR33053">
    <property type="entry name" value="PROTEIN, PUTATIVE-RELATED"/>
    <property type="match status" value="1"/>
</dbReference>
<reference evidence="1" key="2">
    <citation type="submission" date="2017-10" db="EMBL/GenBank/DDBJ databases">
        <title>Ladona fulva Genome sequencing and assembly.</title>
        <authorList>
            <person name="Murali S."/>
            <person name="Richards S."/>
            <person name="Bandaranaike D."/>
            <person name="Bellair M."/>
            <person name="Blankenburg K."/>
            <person name="Chao H."/>
            <person name="Dinh H."/>
            <person name="Doddapaneni H."/>
            <person name="Dugan-Rocha S."/>
            <person name="Elkadiri S."/>
            <person name="Gnanaolivu R."/>
            <person name="Hernandez B."/>
            <person name="Skinner E."/>
            <person name="Javaid M."/>
            <person name="Lee S."/>
            <person name="Li M."/>
            <person name="Ming W."/>
            <person name="Munidasa M."/>
            <person name="Muniz J."/>
            <person name="Nguyen L."/>
            <person name="Hughes D."/>
            <person name="Osuji N."/>
            <person name="Pu L.-L."/>
            <person name="Puazo M."/>
            <person name="Qu C."/>
            <person name="Quiroz J."/>
            <person name="Raj R."/>
            <person name="Weissenberger G."/>
            <person name="Xin Y."/>
            <person name="Zou X."/>
            <person name="Han Y."/>
            <person name="Worley K."/>
            <person name="Muzny D."/>
            <person name="Gibbs R."/>
        </authorList>
    </citation>
    <scope>NUCLEOTIDE SEQUENCE</scope>
    <source>
        <strain evidence="1">Sampled in the wild</strain>
    </source>
</reference>
<dbReference type="OrthoDB" id="10028922at2759"/>
<dbReference type="EMBL" id="KZ308746">
    <property type="protein sequence ID" value="KAG8233744.1"/>
    <property type="molecule type" value="Genomic_DNA"/>
</dbReference>
<reference evidence="1" key="1">
    <citation type="submission" date="2013-04" db="EMBL/GenBank/DDBJ databases">
        <authorList>
            <person name="Qu J."/>
            <person name="Murali S.C."/>
            <person name="Bandaranaike D."/>
            <person name="Bellair M."/>
            <person name="Blankenburg K."/>
            <person name="Chao H."/>
            <person name="Dinh H."/>
            <person name="Doddapaneni H."/>
            <person name="Downs B."/>
            <person name="Dugan-Rocha S."/>
            <person name="Elkadiri S."/>
            <person name="Gnanaolivu R.D."/>
            <person name="Hernandez B."/>
            <person name="Javaid M."/>
            <person name="Jayaseelan J.C."/>
            <person name="Lee S."/>
            <person name="Li M."/>
            <person name="Ming W."/>
            <person name="Munidasa M."/>
            <person name="Muniz J."/>
            <person name="Nguyen L."/>
            <person name="Ongeri F."/>
            <person name="Osuji N."/>
            <person name="Pu L.-L."/>
            <person name="Puazo M."/>
            <person name="Qu C."/>
            <person name="Quiroz J."/>
            <person name="Raj R."/>
            <person name="Weissenberger G."/>
            <person name="Xin Y."/>
            <person name="Zou X."/>
            <person name="Han Y."/>
            <person name="Richards S."/>
            <person name="Worley K."/>
            <person name="Muzny D."/>
            <person name="Gibbs R."/>
        </authorList>
    </citation>
    <scope>NUCLEOTIDE SEQUENCE</scope>
    <source>
        <strain evidence="1">Sampled in the wild</strain>
    </source>
</reference>
<gene>
    <name evidence="1" type="ORF">J437_LFUL003814</name>
</gene>
<protein>
    <submittedName>
        <fullName evidence="1">Uncharacterized protein</fullName>
    </submittedName>
</protein>
<dbReference type="AlphaFoldDB" id="A0A8K0KGF3"/>
<name>A0A8K0KGF3_LADFU</name>
<evidence type="ECO:0000313" key="1">
    <source>
        <dbReference type="EMBL" id="KAG8233744.1"/>
    </source>
</evidence>